<proteinExistence type="predicted"/>
<dbReference type="Gene3D" id="3.40.50.720">
    <property type="entry name" value="NAD(P)-binding Rossmann-like Domain"/>
    <property type="match status" value="1"/>
</dbReference>
<keyword evidence="4" id="KW-1185">Reference proteome</keyword>
<feature type="region of interest" description="Disordered" evidence="1">
    <location>
        <begin position="1"/>
        <end position="21"/>
    </location>
</feature>
<dbReference type="SUPFAM" id="SSF51735">
    <property type="entry name" value="NAD(P)-binding Rossmann-fold domains"/>
    <property type="match status" value="1"/>
</dbReference>
<dbReference type="Pfam" id="PF07993">
    <property type="entry name" value="NAD_binding_4"/>
    <property type="match status" value="1"/>
</dbReference>
<protein>
    <submittedName>
        <fullName evidence="3">Nucleoside-diphosphate-sugar epimerase</fullName>
    </submittedName>
</protein>
<dbReference type="PANTHER" id="PTHR11011">
    <property type="entry name" value="MALE STERILITY PROTEIN 2-RELATED"/>
    <property type="match status" value="1"/>
</dbReference>
<dbReference type="Proteomes" id="UP000580654">
    <property type="component" value="Unassembled WGS sequence"/>
</dbReference>
<organism evidence="3 4">
    <name type="scientific">Muricoccus pecuniae</name>
    <dbReference type="NCBI Taxonomy" id="693023"/>
    <lineage>
        <taxon>Bacteria</taxon>
        <taxon>Pseudomonadati</taxon>
        <taxon>Pseudomonadota</taxon>
        <taxon>Alphaproteobacteria</taxon>
        <taxon>Acetobacterales</taxon>
        <taxon>Roseomonadaceae</taxon>
        <taxon>Muricoccus</taxon>
    </lineage>
</organism>
<dbReference type="GO" id="GO:0035336">
    <property type="term" value="P:long-chain fatty-acyl-CoA metabolic process"/>
    <property type="evidence" value="ECO:0007669"/>
    <property type="project" value="TreeGrafter"/>
</dbReference>
<comment type="caution">
    <text evidence="3">The sequence shown here is derived from an EMBL/GenBank/DDBJ whole genome shotgun (WGS) entry which is preliminary data.</text>
</comment>
<dbReference type="InterPro" id="IPR013120">
    <property type="entry name" value="FAR_NAD-bd"/>
</dbReference>
<dbReference type="EMBL" id="JACIJD010000017">
    <property type="protein sequence ID" value="MBB5695332.1"/>
    <property type="molecule type" value="Genomic_DNA"/>
</dbReference>
<evidence type="ECO:0000313" key="3">
    <source>
        <dbReference type="EMBL" id="MBB5695332.1"/>
    </source>
</evidence>
<dbReference type="GO" id="GO:0080019">
    <property type="term" value="F:alcohol-forming very long-chain fatty acyl-CoA reductase activity"/>
    <property type="evidence" value="ECO:0007669"/>
    <property type="project" value="InterPro"/>
</dbReference>
<evidence type="ECO:0000256" key="1">
    <source>
        <dbReference type="SAM" id="MobiDB-lite"/>
    </source>
</evidence>
<accession>A0A840YKD3</accession>
<gene>
    <name evidence="3" type="ORF">FHS87_003389</name>
</gene>
<dbReference type="AlphaFoldDB" id="A0A840YKD3"/>
<feature type="domain" description="Thioester reductase (TE)" evidence="2">
    <location>
        <begin position="32"/>
        <end position="209"/>
    </location>
</feature>
<reference evidence="3 4" key="1">
    <citation type="submission" date="2020-08" db="EMBL/GenBank/DDBJ databases">
        <title>Genomic Encyclopedia of Type Strains, Phase IV (KMG-IV): sequencing the most valuable type-strain genomes for metagenomic binning, comparative biology and taxonomic classification.</title>
        <authorList>
            <person name="Goeker M."/>
        </authorList>
    </citation>
    <scope>NUCLEOTIDE SEQUENCE [LARGE SCALE GENOMIC DNA]</scope>
    <source>
        <strain evidence="3 4">DSM 25622</strain>
    </source>
</reference>
<name>A0A840YKD3_9PROT</name>
<evidence type="ECO:0000313" key="4">
    <source>
        <dbReference type="Proteomes" id="UP000580654"/>
    </source>
</evidence>
<sequence>MTGRRPALLPEAPAGAASRPWRGTAPCRGEILSLPADLRREALGLDAARLASLAAGLDLIVHCAAVTGFDLEPAVYRAVNLEGTARILSLAERAGPRPVPLLHVSTAYVCGDRSGAVAESPPAPGTRFANGYEASKAEAESLVAAALGRGLPVAVARPSIVVGAWTDGAIARFDNLYGLIRLVTEGRVRTIPAAAGATLDMVPIDHVVHGLTDIAERMEAAAGRIFHLVSGAPVPVAQLRDLALSYPQFHAPRFVPPEGFDPAALGEAEAWWHARVTGLYAGYFLRDPRFADGNLRALSGRACPPVDRAFLRRMIDHCIARCFLRGEDVQRTSG</sequence>
<feature type="compositionally biased region" description="Low complexity" evidence="1">
    <location>
        <begin position="1"/>
        <end position="17"/>
    </location>
</feature>
<dbReference type="InterPro" id="IPR036291">
    <property type="entry name" value="NAD(P)-bd_dom_sf"/>
</dbReference>
<dbReference type="InterPro" id="IPR026055">
    <property type="entry name" value="FAR"/>
</dbReference>
<dbReference type="PANTHER" id="PTHR11011:SF45">
    <property type="entry name" value="FATTY ACYL-COA REDUCTASE CG8306-RELATED"/>
    <property type="match status" value="1"/>
</dbReference>
<evidence type="ECO:0000259" key="2">
    <source>
        <dbReference type="Pfam" id="PF07993"/>
    </source>
</evidence>